<dbReference type="Proteomes" id="UP001470230">
    <property type="component" value="Unassembled WGS sequence"/>
</dbReference>
<sequence length="146" mass="17411">MNKQKEFLPFKEISDKYLSLKKSISNEDLQNLYMKFNFWKLDQIDDAKSEDCLNNFLKENMFFVYTKIPVIPNQELDFVDSILCFENHCLFTESSKLDSFKQAIRNSNIHFIDLNSTNRFVEEVKNEVSSFCSYYSIEMKSNEFVK</sequence>
<evidence type="ECO:0000313" key="2">
    <source>
        <dbReference type="Proteomes" id="UP001470230"/>
    </source>
</evidence>
<dbReference type="EMBL" id="JAPFFF010000009">
    <property type="protein sequence ID" value="KAK8882526.1"/>
    <property type="molecule type" value="Genomic_DNA"/>
</dbReference>
<reference evidence="1 2" key="1">
    <citation type="submission" date="2024-04" db="EMBL/GenBank/DDBJ databases">
        <title>Tritrichomonas musculus Genome.</title>
        <authorList>
            <person name="Alves-Ferreira E."/>
            <person name="Grigg M."/>
            <person name="Lorenzi H."/>
            <person name="Galac M."/>
        </authorList>
    </citation>
    <scope>NUCLEOTIDE SEQUENCE [LARGE SCALE GENOMIC DNA]</scope>
    <source>
        <strain evidence="1 2">EAF2021</strain>
    </source>
</reference>
<gene>
    <name evidence="1" type="ORF">M9Y10_045168</name>
</gene>
<protein>
    <submittedName>
        <fullName evidence="1">Uncharacterized protein</fullName>
    </submittedName>
</protein>
<name>A0ABR2JUU4_9EUKA</name>
<proteinExistence type="predicted"/>
<keyword evidence="2" id="KW-1185">Reference proteome</keyword>
<organism evidence="1 2">
    <name type="scientific">Tritrichomonas musculus</name>
    <dbReference type="NCBI Taxonomy" id="1915356"/>
    <lineage>
        <taxon>Eukaryota</taxon>
        <taxon>Metamonada</taxon>
        <taxon>Parabasalia</taxon>
        <taxon>Tritrichomonadida</taxon>
        <taxon>Tritrichomonadidae</taxon>
        <taxon>Tritrichomonas</taxon>
    </lineage>
</organism>
<accession>A0ABR2JUU4</accession>
<evidence type="ECO:0000313" key="1">
    <source>
        <dbReference type="EMBL" id="KAK8882526.1"/>
    </source>
</evidence>
<comment type="caution">
    <text evidence="1">The sequence shown here is derived from an EMBL/GenBank/DDBJ whole genome shotgun (WGS) entry which is preliminary data.</text>
</comment>